<dbReference type="InterPro" id="IPR027443">
    <property type="entry name" value="IPNS-like_sf"/>
</dbReference>
<organism evidence="7 8">
    <name type="scientific">Cucumis melo</name>
    <name type="common">Muskmelon</name>
    <dbReference type="NCBI Taxonomy" id="3656"/>
    <lineage>
        <taxon>Eukaryota</taxon>
        <taxon>Viridiplantae</taxon>
        <taxon>Streptophyta</taxon>
        <taxon>Embryophyta</taxon>
        <taxon>Tracheophyta</taxon>
        <taxon>Spermatophyta</taxon>
        <taxon>Magnoliopsida</taxon>
        <taxon>eudicotyledons</taxon>
        <taxon>Gunneridae</taxon>
        <taxon>Pentapetalae</taxon>
        <taxon>rosids</taxon>
        <taxon>fabids</taxon>
        <taxon>Cucurbitales</taxon>
        <taxon>Cucurbitaceae</taxon>
        <taxon>Benincaseae</taxon>
        <taxon>Cucumis</taxon>
    </lineage>
</organism>
<keyword evidence="4 5" id="KW-0408">Iron</keyword>
<dbReference type="GO" id="GO:0051213">
    <property type="term" value="F:dioxygenase activity"/>
    <property type="evidence" value="ECO:0007669"/>
    <property type="project" value="UniProtKB-KW"/>
</dbReference>
<evidence type="ECO:0000313" key="7">
    <source>
        <dbReference type="Proteomes" id="UP001652600"/>
    </source>
</evidence>
<gene>
    <name evidence="8" type="primary">LOC103501850</name>
</gene>
<dbReference type="Pfam" id="PF03171">
    <property type="entry name" value="2OG-FeII_Oxy"/>
    <property type="match status" value="1"/>
</dbReference>
<evidence type="ECO:0000256" key="2">
    <source>
        <dbReference type="ARBA" id="ARBA00022723"/>
    </source>
</evidence>
<dbReference type="Gene3D" id="2.60.120.330">
    <property type="entry name" value="B-lactam Antibiotic, Isopenicillin N Synthase, Chain"/>
    <property type="match status" value="1"/>
</dbReference>
<evidence type="ECO:0000256" key="1">
    <source>
        <dbReference type="ARBA" id="ARBA00008056"/>
    </source>
</evidence>
<dbReference type="InterPro" id="IPR005123">
    <property type="entry name" value="Oxoglu/Fe-dep_dioxygenase_dom"/>
</dbReference>
<evidence type="ECO:0000256" key="5">
    <source>
        <dbReference type="RuleBase" id="RU003682"/>
    </source>
</evidence>
<evidence type="ECO:0000256" key="3">
    <source>
        <dbReference type="ARBA" id="ARBA00022896"/>
    </source>
</evidence>
<dbReference type="InterPro" id="IPR026992">
    <property type="entry name" value="DIOX_N"/>
</dbReference>
<dbReference type="GeneID" id="103501850"/>
<accession>A0ABM3L0J9</accession>
<name>A0ABM3L0J9_CUCME</name>
<evidence type="ECO:0000313" key="8">
    <source>
        <dbReference type="RefSeq" id="XP_050943559.1"/>
    </source>
</evidence>
<dbReference type="PROSITE" id="PS51471">
    <property type="entry name" value="FE2OG_OXY"/>
    <property type="match status" value="1"/>
</dbReference>
<keyword evidence="2 5" id="KW-0479">Metal-binding</keyword>
<dbReference type="Pfam" id="PF14226">
    <property type="entry name" value="DIOX_N"/>
    <property type="match status" value="1"/>
</dbReference>
<protein>
    <submittedName>
        <fullName evidence="8">Probable 2-oxoglutarate/Fe(II)-dependent dioxygenase isoform X1</fullName>
    </submittedName>
</protein>
<evidence type="ECO:0000256" key="4">
    <source>
        <dbReference type="ARBA" id="ARBA00023004"/>
    </source>
</evidence>
<reference evidence="8" key="1">
    <citation type="submission" date="2025-08" db="UniProtKB">
        <authorList>
            <consortium name="RefSeq"/>
        </authorList>
    </citation>
    <scope>IDENTIFICATION</scope>
    <source>
        <tissue evidence="8">Stem</tissue>
    </source>
</reference>
<keyword evidence="5" id="KW-0560">Oxidoreductase</keyword>
<proteinExistence type="inferred from homology"/>
<keyword evidence="3" id="KW-0847">Vitamin C</keyword>
<dbReference type="SUPFAM" id="SSF51197">
    <property type="entry name" value="Clavaminate synthase-like"/>
    <property type="match status" value="1"/>
</dbReference>
<dbReference type="RefSeq" id="XP_050943559.1">
    <property type="nucleotide sequence ID" value="XM_051087602.1"/>
</dbReference>
<dbReference type="Proteomes" id="UP001652600">
    <property type="component" value="Chromosome 7"/>
</dbReference>
<evidence type="ECO:0000259" key="6">
    <source>
        <dbReference type="PROSITE" id="PS51471"/>
    </source>
</evidence>
<dbReference type="InterPro" id="IPR050295">
    <property type="entry name" value="Plant_2OG-oxidoreductases"/>
</dbReference>
<dbReference type="InterPro" id="IPR044861">
    <property type="entry name" value="IPNS-like_FE2OG_OXY"/>
</dbReference>
<sequence>MAEEKNNDTLRFGSSILVPSVQELAKHPITEIPHRYIRPDLPHHSPISSDASQIPVIDMSNLRSHDTMDSELSRLHSACKNWGFFQLVKHGVSDSLVERMKMETQKLFELPIEEKKKLWQREGDVEGFGQAFVTSEEQKLDWCDIFFIATLPLHFRKPRLFQNLPLSLRETLEEYSAAVKDVAAEILDGVEKALGIKEGELSELFKDGNQSMRMNYYPPCPEPEKVIGLTPHSDAAGLTILLQINKVEGLKIKKEGNWITVMPLPNAFIVNIGDILEMVTNGEYKSIEHCATVNSKSERLSIATFNSPSLEKKIRPTPSLITPHSPPLFTTLTYQEYVRGLFSRKLDGKSYLDAMRIHHLST</sequence>
<keyword evidence="7" id="KW-1185">Reference proteome</keyword>
<dbReference type="PANTHER" id="PTHR47991">
    <property type="entry name" value="OXOGLUTARATE/IRON-DEPENDENT DIOXYGENASE"/>
    <property type="match status" value="1"/>
</dbReference>
<keyword evidence="8" id="KW-0223">Dioxygenase</keyword>
<feature type="domain" description="Fe2OG dioxygenase" evidence="6">
    <location>
        <begin position="208"/>
        <end position="308"/>
    </location>
</feature>
<comment type="similarity">
    <text evidence="1 5">Belongs to the iron/ascorbate-dependent oxidoreductase family.</text>
</comment>